<sequence length="164" mass="18211">MRTGITSCQVPRRRLSLFSHVAQSGRTDRVRWWREKSLRWSRVQRLGCLLHPDFRPATTATTTISRWSALVVGSFCLAGLHRRIPFCKSTDRDEADLSGPLVAPVEAAKSGLSRAATVGCCYSQQRRRCRQTSRLTDSSDITLSASQTAGYGSSHVVVLMDSII</sequence>
<keyword evidence="2" id="KW-1185">Reference proteome</keyword>
<name>A0ABR1KLX1_9PEZI</name>
<dbReference type="Proteomes" id="UP001363622">
    <property type="component" value="Unassembled WGS sequence"/>
</dbReference>
<proteinExistence type="predicted"/>
<dbReference type="EMBL" id="JBBPHU010000005">
    <property type="protein sequence ID" value="KAK7517494.1"/>
    <property type="molecule type" value="Genomic_DNA"/>
</dbReference>
<comment type="caution">
    <text evidence="1">The sequence shown here is derived from an EMBL/GenBank/DDBJ whole genome shotgun (WGS) entry which is preliminary data.</text>
</comment>
<gene>
    <name evidence="1" type="ORF">IWZ03DRAFT_173209</name>
</gene>
<organism evidence="1 2">
    <name type="scientific">Phyllosticta citriasiana</name>
    <dbReference type="NCBI Taxonomy" id="595635"/>
    <lineage>
        <taxon>Eukaryota</taxon>
        <taxon>Fungi</taxon>
        <taxon>Dikarya</taxon>
        <taxon>Ascomycota</taxon>
        <taxon>Pezizomycotina</taxon>
        <taxon>Dothideomycetes</taxon>
        <taxon>Dothideomycetes incertae sedis</taxon>
        <taxon>Botryosphaeriales</taxon>
        <taxon>Phyllostictaceae</taxon>
        <taxon>Phyllosticta</taxon>
    </lineage>
</organism>
<evidence type="ECO:0000313" key="1">
    <source>
        <dbReference type="EMBL" id="KAK7517494.1"/>
    </source>
</evidence>
<protein>
    <submittedName>
        <fullName evidence="1">Uncharacterized protein</fullName>
    </submittedName>
</protein>
<evidence type="ECO:0000313" key="2">
    <source>
        <dbReference type="Proteomes" id="UP001363622"/>
    </source>
</evidence>
<reference evidence="1 2" key="1">
    <citation type="submission" date="2024-04" db="EMBL/GenBank/DDBJ databases">
        <title>Phyllosticta paracitricarpa is synonymous to the EU quarantine fungus P. citricarpa based on phylogenomic analyses.</title>
        <authorList>
            <consortium name="Lawrence Berkeley National Laboratory"/>
            <person name="Van Ingen-Buijs V.A."/>
            <person name="Van Westerhoven A.C."/>
            <person name="Haridas S."/>
            <person name="Skiadas P."/>
            <person name="Martin F."/>
            <person name="Groenewald J.Z."/>
            <person name="Crous P.W."/>
            <person name="Seidl M.F."/>
        </authorList>
    </citation>
    <scope>NUCLEOTIDE SEQUENCE [LARGE SCALE GENOMIC DNA]</scope>
    <source>
        <strain evidence="1 2">CBS 123371</strain>
    </source>
</reference>
<accession>A0ABR1KLX1</accession>